<evidence type="ECO:0008006" key="4">
    <source>
        <dbReference type="Google" id="ProtNLM"/>
    </source>
</evidence>
<evidence type="ECO:0000256" key="1">
    <source>
        <dbReference type="SAM" id="SignalP"/>
    </source>
</evidence>
<organism evidence="2 3">
    <name type="scientific">Shewanella corallii</name>
    <dbReference type="NCBI Taxonomy" id="560080"/>
    <lineage>
        <taxon>Bacteria</taxon>
        <taxon>Pseudomonadati</taxon>
        <taxon>Pseudomonadota</taxon>
        <taxon>Gammaproteobacteria</taxon>
        <taxon>Alteromonadales</taxon>
        <taxon>Shewanellaceae</taxon>
        <taxon>Shewanella</taxon>
    </lineage>
</organism>
<keyword evidence="1" id="KW-0732">Signal</keyword>
<reference evidence="2 3" key="1">
    <citation type="submission" date="2022-01" db="EMBL/GenBank/DDBJ databases">
        <title>Whole genome-based taxonomy of the Shewanellaceae.</title>
        <authorList>
            <person name="Martin-Rodriguez A.J."/>
        </authorList>
    </citation>
    <scope>NUCLEOTIDE SEQUENCE [LARGE SCALE GENOMIC DNA]</scope>
    <source>
        <strain evidence="2 3">DSM 21332</strain>
    </source>
</reference>
<evidence type="ECO:0000313" key="2">
    <source>
        <dbReference type="EMBL" id="MCL2913488.1"/>
    </source>
</evidence>
<dbReference type="RefSeq" id="WP_249248240.1">
    <property type="nucleotide sequence ID" value="NZ_JAKIKT010000002.1"/>
</dbReference>
<sequence>MRATIMMLSLLLTSGCASTNREDARQLNTNYLQETTVIANLTERHLDAQYVQQNVQVVGAGAIGGLIGGLVNAGMNAYSASNAEDTVEKLRSSLGPKALENAYEGQYRLLITHFPDLQTRPVKIWLEEPPKGLRGSGVPKGEIGLLLSPQYSLTVSKRRLHVELEAQLFKMPEDSKMRPEILYKNRFIYQSSPIEAANRFRSAEEIAALKAELEAKYKPLPKDDYNRIKEKNKRAKKLAALEKPLPDQEYQMRQAALWLKDDAVNLRNYFREGVVEIFAMFAHDFANVDTKEKFVPAKPQKRGGNRVWSNIPEGHLSGTWVSIIESEALETTLPNSQMLHVAPAI</sequence>
<evidence type="ECO:0000313" key="3">
    <source>
        <dbReference type="Proteomes" id="UP001202831"/>
    </source>
</evidence>
<comment type="caution">
    <text evidence="2">The sequence shown here is derived from an EMBL/GenBank/DDBJ whole genome shotgun (WGS) entry which is preliminary data.</text>
</comment>
<dbReference type="PROSITE" id="PS51257">
    <property type="entry name" value="PROKAR_LIPOPROTEIN"/>
    <property type="match status" value="1"/>
</dbReference>
<protein>
    <recommendedName>
        <fullName evidence="4">Lipoprotein</fullName>
    </recommendedName>
</protein>
<feature type="signal peptide" evidence="1">
    <location>
        <begin position="1"/>
        <end position="19"/>
    </location>
</feature>
<dbReference type="Proteomes" id="UP001202831">
    <property type="component" value="Unassembled WGS sequence"/>
</dbReference>
<keyword evidence="3" id="KW-1185">Reference proteome</keyword>
<accession>A0ABT0N4V4</accession>
<dbReference type="EMBL" id="JAKIKT010000002">
    <property type="protein sequence ID" value="MCL2913488.1"/>
    <property type="molecule type" value="Genomic_DNA"/>
</dbReference>
<gene>
    <name evidence="2" type="ORF">L2725_06755</name>
</gene>
<proteinExistence type="predicted"/>
<name>A0ABT0N4V4_9GAMM</name>
<feature type="chain" id="PRO_5046231148" description="Lipoprotein" evidence="1">
    <location>
        <begin position="20"/>
        <end position="345"/>
    </location>
</feature>